<gene>
    <name evidence="1" type="ORF">METBISCDRAFT_27987</name>
</gene>
<sequence>MSYSSTSPSATTEEDWFNEVISSLTPLTKCSSVLNMHFPTNVLSEDDLKNLTLLDSPLELIFNTQDVLKDLAEWMHVQLRKTGCKKAAPKKRRLCRKLTCGDSAYSLQVNTPERLYCRTEMSPSQLASQVDSALQSCAYSQGSESDFLVTPFIGPVPESPELGSNFGAENEWSARFEYALGQDDALVFPQLGAMYGGDFMQPCVGEVKV</sequence>
<dbReference type="EMBL" id="ML004476">
    <property type="protein sequence ID" value="RKP29740.1"/>
    <property type="molecule type" value="Genomic_DNA"/>
</dbReference>
<dbReference type="AlphaFoldDB" id="A0A4P9ZCY0"/>
<keyword evidence="2" id="KW-1185">Reference proteome</keyword>
<reference evidence="2" key="1">
    <citation type="journal article" date="2018" name="Nat. Microbiol.">
        <title>Leveraging single-cell genomics to expand the fungal tree of life.</title>
        <authorList>
            <person name="Ahrendt S.R."/>
            <person name="Quandt C.A."/>
            <person name="Ciobanu D."/>
            <person name="Clum A."/>
            <person name="Salamov A."/>
            <person name="Andreopoulos B."/>
            <person name="Cheng J.F."/>
            <person name="Woyke T."/>
            <person name="Pelin A."/>
            <person name="Henrissat B."/>
            <person name="Reynolds N.K."/>
            <person name="Benny G.L."/>
            <person name="Smith M.E."/>
            <person name="James T.Y."/>
            <person name="Grigoriev I.V."/>
        </authorList>
    </citation>
    <scope>NUCLEOTIDE SEQUENCE [LARGE SCALE GENOMIC DNA]</scope>
    <source>
        <strain evidence="2">Baker2002</strain>
    </source>
</reference>
<proteinExistence type="predicted"/>
<name>A0A4P9ZCY0_9ASCO</name>
<organism evidence="1 2">
    <name type="scientific">Metschnikowia bicuspidata</name>
    <dbReference type="NCBI Taxonomy" id="27322"/>
    <lineage>
        <taxon>Eukaryota</taxon>
        <taxon>Fungi</taxon>
        <taxon>Dikarya</taxon>
        <taxon>Ascomycota</taxon>
        <taxon>Saccharomycotina</taxon>
        <taxon>Pichiomycetes</taxon>
        <taxon>Metschnikowiaceae</taxon>
        <taxon>Metschnikowia</taxon>
    </lineage>
</organism>
<accession>A0A4P9ZCY0</accession>
<dbReference type="Proteomes" id="UP000268321">
    <property type="component" value="Unassembled WGS sequence"/>
</dbReference>
<evidence type="ECO:0000313" key="2">
    <source>
        <dbReference type="Proteomes" id="UP000268321"/>
    </source>
</evidence>
<evidence type="ECO:0000313" key="1">
    <source>
        <dbReference type="EMBL" id="RKP29740.1"/>
    </source>
</evidence>
<protein>
    <submittedName>
        <fullName evidence="1">Uncharacterized protein</fullName>
    </submittedName>
</protein>